<dbReference type="GO" id="GO:0004185">
    <property type="term" value="F:serine-type carboxypeptidase activity"/>
    <property type="evidence" value="ECO:0007669"/>
    <property type="project" value="InterPro"/>
</dbReference>
<sequence length="505" mass="55857">MADENTQAPQTAPAPETSRRPYEGVPANVVRSVPNPASARLSWTDGERTIDYVSTAAHLDVRDDSGRLEGKMFSLSYVAVDAEGQPNATRPVTFAYNGGPGSASVPINFGGIGPRRVETDGTNHLAASARVADNPHTLLKDSDLVFLDALGTGWSVVADDCDPATVFSVDGDADAFARAIMDWLEKNHRWSSPIYLYGESYGTFRNAVLMRLLGERSVKLTGVVMLSAIWDWVQTLPGEDLYYLGMMPTYAAAAQFFGRTGEGVDPDEWFDRAMDFADETLAPALLRGDRLGAERECDVARELSQFVGLPVDFLARHHLRVELTEFRRELLRDEGRVCGRLDMRFCSDEPSPMQASLDWLGGEDAADDAVEANWTNAFRAFCADELGYQGPSVYLGQNWERVGHKWIWQHEVPGTGEKVGAPNVTGDVALALRRNPTMKLAIIGGRYDAATTFWNVRHDLSCQFLSPALKERVTWLRYGCGHMAYVDEPTLAAMDRDIHDFYQKA</sequence>
<dbReference type="InterPro" id="IPR029058">
    <property type="entry name" value="AB_hydrolase_fold"/>
</dbReference>
<organism evidence="2 3">
    <name type="scientific">Tractidigestivibacter scatoligenes</name>
    <name type="common">Olsenella scatoligenes</name>
    <dbReference type="NCBI Taxonomy" id="1299998"/>
    <lineage>
        <taxon>Bacteria</taxon>
        <taxon>Bacillati</taxon>
        <taxon>Actinomycetota</taxon>
        <taxon>Coriobacteriia</taxon>
        <taxon>Coriobacteriales</taxon>
        <taxon>Atopobiaceae</taxon>
        <taxon>Tractidigestivibacter</taxon>
    </lineage>
</organism>
<dbReference type="RefSeq" id="WP_059053453.1">
    <property type="nucleotide sequence ID" value="NZ_LOJF01000001.1"/>
</dbReference>
<evidence type="ECO:0000256" key="1">
    <source>
        <dbReference type="SAM" id="MobiDB-lite"/>
    </source>
</evidence>
<dbReference type="OrthoDB" id="9770107at2"/>
<evidence type="ECO:0000313" key="2">
    <source>
        <dbReference type="EMBL" id="KUH59301.1"/>
    </source>
</evidence>
<dbReference type="Gene3D" id="3.40.50.1820">
    <property type="entry name" value="alpha/beta hydrolase"/>
    <property type="match status" value="1"/>
</dbReference>
<dbReference type="AlphaFoldDB" id="A0A100YX34"/>
<proteinExistence type="predicted"/>
<name>A0A100YX34_TRASO</name>
<protein>
    <submittedName>
        <fullName evidence="2">Peptidase S10</fullName>
    </submittedName>
</protein>
<feature type="region of interest" description="Disordered" evidence="1">
    <location>
        <begin position="1"/>
        <end position="33"/>
    </location>
</feature>
<reference evidence="2 3" key="1">
    <citation type="submission" date="2015-12" db="EMBL/GenBank/DDBJ databases">
        <title>Draft Genome Sequence of Olsenella scatoligenes SK9K4T; a Producer of 3-Methylindole- (skatole) and 4-Methylphenol- (p-cresol) Isolated from Pig Feces.</title>
        <authorList>
            <person name="Li X."/>
            <person name="Borg B."/>
            <person name="Canibe N."/>
        </authorList>
    </citation>
    <scope>NUCLEOTIDE SEQUENCE [LARGE SCALE GENOMIC DNA]</scope>
    <source>
        <strain evidence="2 3">SK9K4</strain>
    </source>
</reference>
<dbReference type="SUPFAM" id="SSF53474">
    <property type="entry name" value="alpha/beta-Hydrolases"/>
    <property type="match status" value="1"/>
</dbReference>
<accession>A0A100YX34</accession>
<comment type="caution">
    <text evidence="2">The sequence shown here is derived from an EMBL/GenBank/DDBJ whole genome shotgun (WGS) entry which is preliminary data.</text>
</comment>
<gene>
    <name evidence="2" type="ORF">AUL39_02955</name>
</gene>
<feature type="compositionally biased region" description="Polar residues" evidence="1">
    <location>
        <begin position="1"/>
        <end position="10"/>
    </location>
</feature>
<dbReference type="GO" id="GO:0006508">
    <property type="term" value="P:proteolysis"/>
    <property type="evidence" value="ECO:0007669"/>
    <property type="project" value="InterPro"/>
</dbReference>
<dbReference type="EMBL" id="LOJF01000001">
    <property type="protein sequence ID" value="KUH59301.1"/>
    <property type="molecule type" value="Genomic_DNA"/>
</dbReference>
<evidence type="ECO:0000313" key="3">
    <source>
        <dbReference type="Proteomes" id="UP000054078"/>
    </source>
</evidence>
<dbReference type="Pfam" id="PF00450">
    <property type="entry name" value="Peptidase_S10"/>
    <property type="match status" value="1"/>
</dbReference>
<keyword evidence="3" id="KW-1185">Reference proteome</keyword>
<dbReference type="STRING" id="1299998.AUL39_02955"/>
<dbReference type="Proteomes" id="UP000054078">
    <property type="component" value="Unassembled WGS sequence"/>
</dbReference>
<dbReference type="InterPro" id="IPR001563">
    <property type="entry name" value="Peptidase_S10"/>
</dbReference>